<dbReference type="InterPro" id="IPR041500">
    <property type="entry name" value="RecC_C"/>
</dbReference>
<dbReference type="Pfam" id="PF04257">
    <property type="entry name" value="Exonuc_V_gamma"/>
    <property type="match status" value="1"/>
</dbReference>
<dbReference type="GO" id="GO:0003677">
    <property type="term" value="F:DNA binding"/>
    <property type="evidence" value="ECO:0007669"/>
    <property type="project" value="UniProtKB-UniRule"/>
</dbReference>
<dbReference type="GO" id="GO:0009338">
    <property type="term" value="C:exodeoxyribonuclease V complex"/>
    <property type="evidence" value="ECO:0007669"/>
    <property type="project" value="InterPro"/>
</dbReference>
<dbReference type="HAMAP" id="MF_01486">
    <property type="entry name" value="RecC"/>
    <property type="match status" value="1"/>
</dbReference>
<dbReference type="GO" id="GO:0003678">
    <property type="term" value="F:DNA helicase activity"/>
    <property type="evidence" value="ECO:0007669"/>
    <property type="project" value="UniProtKB-UniRule"/>
</dbReference>
<keyword evidence="8 10" id="KW-0238">DNA-binding</keyword>
<dbReference type="InterPro" id="IPR027417">
    <property type="entry name" value="P-loop_NTPase"/>
</dbReference>
<evidence type="ECO:0000256" key="2">
    <source>
        <dbReference type="ARBA" id="ARBA00022741"/>
    </source>
</evidence>
<evidence type="ECO:0000259" key="11">
    <source>
        <dbReference type="Pfam" id="PF17946"/>
    </source>
</evidence>
<organism evidence="12 13">
    <name type="scientific">Pararcticibacter amylolyticus</name>
    <dbReference type="NCBI Taxonomy" id="2173175"/>
    <lineage>
        <taxon>Bacteria</taxon>
        <taxon>Pseudomonadati</taxon>
        <taxon>Bacteroidota</taxon>
        <taxon>Sphingobacteriia</taxon>
        <taxon>Sphingobacteriales</taxon>
        <taxon>Sphingobacteriaceae</taxon>
        <taxon>Pararcticibacter</taxon>
    </lineage>
</organism>
<reference evidence="12 13" key="1">
    <citation type="submission" date="2018-04" db="EMBL/GenBank/DDBJ databases">
        <title>Pedobacter chongqingensis sp. nov., isolated from a rottenly hemp rope.</title>
        <authorList>
            <person name="Cai Y."/>
        </authorList>
    </citation>
    <scope>NUCLEOTIDE SEQUENCE [LARGE SCALE GENOMIC DNA]</scope>
    <source>
        <strain evidence="12 13">FJ4-8</strain>
    </source>
</reference>
<dbReference type="RefSeq" id="WP_109417958.1">
    <property type="nucleotide sequence ID" value="NZ_QEAS01000024.1"/>
</dbReference>
<dbReference type="PANTHER" id="PTHR30591:SF1">
    <property type="entry name" value="RECBCD ENZYME SUBUNIT RECC"/>
    <property type="match status" value="1"/>
</dbReference>
<dbReference type="GO" id="GO:0008854">
    <property type="term" value="F:exodeoxyribonuclease V activity"/>
    <property type="evidence" value="ECO:0007669"/>
    <property type="project" value="InterPro"/>
</dbReference>
<protein>
    <recommendedName>
        <fullName evidence="10">RecBCD enzyme subunit RecC</fullName>
    </recommendedName>
    <alternativeName>
        <fullName evidence="10">Exonuclease V subunit RecC</fullName>
        <shortName evidence="10">ExoV subunit RecC</shortName>
    </alternativeName>
    <alternativeName>
        <fullName evidence="10">Helicase/nuclease RecBCD subunit RecC</fullName>
    </alternativeName>
</protein>
<dbReference type="Pfam" id="PF17946">
    <property type="entry name" value="RecC_C"/>
    <property type="match status" value="1"/>
</dbReference>
<dbReference type="SUPFAM" id="SSF52540">
    <property type="entry name" value="P-loop containing nucleoside triphosphate hydrolases"/>
    <property type="match status" value="2"/>
</dbReference>
<evidence type="ECO:0000256" key="4">
    <source>
        <dbReference type="ARBA" id="ARBA00022801"/>
    </source>
</evidence>
<gene>
    <name evidence="10 12" type="primary">recC</name>
    <name evidence="12" type="ORF">DDR33_22000</name>
</gene>
<comment type="miscellaneous">
    <text evidence="10">In the RecBCD complex, RecB has a slow 3'-5' helicase, an exonuclease activity and loads RecA onto ssDNA, RecD has a fast 5'-3' helicase activity, while RecC stimulates the ATPase and processivity of the RecB helicase and contributes to recognition of the Chi site.</text>
</comment>
<evidence type="ECO:0000313" key="12">
    <source>
        <dbReference type="EMBL" id="PWG78501.1"/>
    </source>
</evidence>
<comment type="function">
    <text evidence="10">A helicase/nuclease that prepares dsDNA breaks (DSB) for recombinational DNA repair. Binds to DSBs and unwinds DNA via a highly rapid and processive ATP-dependent bidirectional helicase activity. Unwinds dsDNA until it encounters a Chi (crossover hotspot instigator) sequence from the 3' direction. Cuts ssDNA a few nucleotides 3' to the Chi site. The properties and activities of the enzyme are changed at Chi. The Chi-altered holoenzyme produces a long 3'-ssDNA overhang and facilitates RecA-binding to the ssDNA for homologous DNA recombination and repair. Holoenzyme degrades any linearized DNA that is unable to undergo homologous recombination. In the holoenzyme this subunit recognizes the wild-type Chi sequence, and when added to isolated RecB increases its ATP-dependent helicase processivity.</text>
</comment>
<dbReference type="GO" id="GO:0005524">
    <property type="term" value="F:ATP binding"/>
    <property type="evidence" value="ECO:0007669"/>
    <property type="project" value="UniProtKB-UniRule"/>
</dbReference>
<feature type="domain" description="RecC C-terminal" evidence="11">
    <location>
        <begin position="779"/>
        <end position="989"/>
    </location>
</feature>
<evidence type="ECO:0000256" key="7">
    <source>
        <dbReference type="ARBA" id="ARBA00022840"/>
    </source>
</evidence>
<keyword evidence="6 10" id="KW-0269">Exonuclease</keyword>
<dbReference type="OrthoDB" id="9762834at2"/>
<keyword evidence="1 10" id="KW-0540">Nuclease</keyword>
<keyword evidence="4 10" id="KW-0378">Hydrolase</keyword>
<dbReference type="Gene3D" id="3.40.50.10930">
    <property type="match status" value="1"/>
</dbReference>
<dbReference type="InterPro" id="IPR013986">
    <property type="entry name" value="DExx_box_DNA_helicase_dom_sf"/>
</dbReference>
<dbReference type="SUPFAM" id="SSF52980">
    <property type="entry name" value="Restriction endonuclease-like"/>
    <property type="match status" value="1"/>
</dbReference>
<comment type="similarity">
    <text evidence="10">Belongs to the RecC family.</text>
</comment>
<dbReference type="Gene3D" id="3.40.50.300">
    <property type="entry name" value="P-loop containing nucleotide triphosphate hydrolases"/>
    <property type="match status" value="2"/>
</dbReference>
<keyword evidence="3 10" id="KW-0227">DNA damage</keyword>
<sequence length="1063" mass="121998">MALYLQVSNSLSQLAKRLCTNLQSQSNEVFQPYYIITQTEGMNNWLKIQMAECMGIAANYRFLKPNDIIFEVYQLLGGKYSRTMSPEHLSWIFYRILNDREFLSAFPDIAAYYQHGSDREVKRFALAAKVADLIDQYQIYRPEMIGEWNESAPGDVRSGEWQKYLWTRARLLMQDNIPDRTLMGQYILQAIRKGQNTNALQARMPGIHIFGLSVITSYHLSLFSALSPYVDFYFYILNPAPSEYWFEDRTERQLAFLKKKGLVPADQEASGNPLLTSWGRLIQNTFSLFFQHDELINSYEEAKTEEPGDASLLQCLQQDIFYNRDHTERKRLSVEQLTDGSVTINACYTPAREVEALYNYLVYLIDQKKEKLSARDVVVMVTDIDTYAPYIRAVFNNAPYIFPYTIADESFAASDSITNALQAVLKISRQNFKAEEVLQLLDSAYIRKRFGITDTALLRKVTGRANIRFGMDGDRDDDTVYVSWKYGMERIMYSLCIGGQEEFVDEKGESYYPLDLVEGHASSEIIRFYHFIEVLIDAVKERDRHRTVQEWVSYVEAVLMNLIFESGEEPDEDHAALLKELEKYNELNGVVTEPVSYEVFSHSFIGRLSSISRSSSFIAGGITFCSLIPMRSIPFRVVALLGLNYDKFPRKENPVGFSLMEKEKRKGDRNIKENDKHLFLETLLSARDYFYISYIGQNVKDNTVLPPSALVDELIDYIEAGIEETERHSVSLTTRQPLHSFSTKYKTGDPRLYNYLDAVPEEITNDVLVKKDPGATLSDVSADSFIAFFRNPFKGYYHDVLGVYYRTEDILLSDTEIFDLGGLEKWQLKQVLLHHDTDAVSGLKEKLVKTGGLPLKNMAGIALESAELEVSPVRKLMREFTDGVKESVPEIEVLLDSITVRGTLPGVYGDKLVYVSWSKSEGKYLQDAYLRYLLARAGGVADEVYFISAHKNIACRGTHLTKEEAIRRLNELVLLYIQGHEEILAWYPDFEIQPQKIVQLTDDDLMNVAEKKLNSYSIPCNDPYILKEYGKGFFQREGISERYKNAAAYLLAPLTEIFPEYFK</sequence>
<dbReference type="InterPro" id="IPR006697">
    <property type="entry name" value="RecC"/>
</dbReference>
<dbReference type="PANTHER" id="PTHR30591">
    <property type="entry name" value="RECBCD ENZYME SUBUNIT RECC"/>
    <property type="match status" value="1"/>
</dbReference>
<dbReference type="PIRSF" id="PIRSF000980">
    <property type="entry name" value="RecC"/>
    <property type="match status" value="1"/>
</dbReference>
<evidence type="ECO:0000256" key="6">
    <source>
        <dbReference type="ARBA" id="ARBA00022839"/>
    </source>
</evidence>
<keyword evidence="7 10" id="KW-0067">ATP-binding</keyword>
<evidence type="ECO:0000256" key="10">
    <source>
        <dbReference type="HAMAP-Rule" id="MF_01486"/>
    </source>
</evidence>
<dbReference type="Proteomes" id="UP000245647">
    <property type="component" value="Unassembled WGS sequence"/>
</dbReference>
<dbReference type="InterPro" id="IPR011335">
    <property type="entry name" value="Restrct_endonuc-II-like"/>
</dbReference>
<dbReference type="GO" id="GO:0000724">
    <property type="term" value="P:double-strand break repair via homologous recombination"/>
    <property type="evidence" value="ECO:0007669"/>
    <property type="project" value="UniProtKB-UniRule"/>
</dbReference>
<evidence type="ECO:0000256" key="5">
    <source>
        <dbReference type="ARBA" id="ARBA00022806"/>
    </source>
</evidence>
<keyword evidence="9 10" id="KW-0234">DNA repair</keyword>
<dbReference type="Gene3D" id="1.10.10.160">
    <property type="match status" value="1"/>
</dbReference>
<accession>A0A2U2PAS1</accession>
<comment type="subunit">
    <text evidence="10">Heterotrimer of RecB, RecC and RecD. All subunits contribute to DNA-binding.</text>
</comment>
<comment type="caution">
    <text evidence="12">The sequence shown here is derived from an EMBL/GenBank/DDBJ whole genome shotgun (WGS) entry which is preliminary data.</text>
</comment>
<dbReference type="Gene3D" id="1.10.10.990">
    <property type="match status" value="1"/>
</dbReference>
<evidence type="ECO:0000256" key="1">
    <source>
        <dbReference type="ARBA" id="ARBA00022722"/>
    </source>
</evidence>
<keyword evidence="2 10" id="KW-0547">Nucleotide-binding</keyword>
<keyword evidence="13" id="KW-1185">Reference proteome</keyword>
<dbReference type="EMBL" id="QEAS01000024">
    <property type="protein sequence ID" value="PWG78501.1"/>
    <property type="molecule type" value="Genomic_DNA"/>
</dbReference>
<evidence type="ECO:0000256" key="3">
    <source>
        <dbReference type="ARBA" id="ARBA00022763"/>
    </source>
</evidence>
<evidence type="ECO:0000256" key="9">
    <source>
        <dbReference type="ARBA" id="ARBA00023204"/>
    </source>
</evidence>
<dbReference type="NCBIfam" id="TIGR01450">
    <property type="entry name" value="recC"/>
    <property type="match status" value="1"/>
</dbReference>
<keyword evidence="5 10" id="KW-0347">Helicase</keyword>
<dbReference type="AlphaFoldDB" id="A0A2U2PAS1"/>
<evidence type="ECO:0000256" key="8">
    <source>
        <dbReference type="ARBA" id="ARBA00023125"/>
    </source>
</evidence>
<name>A0A2U2PAS1_9SPHI</name>
<proteinExistence type="inferred from homology"/>
<evidence type="ECO:0000313" key="13">
    <source>
        <dbReference type="Proteomes" id="UP000245647"/>
    </source>
</evidence>